<dbReference type="EMBL" id="CP115921">
    <property type="protein sequence ID" value="XCD17685.1"/>
    <property type="molecule type" value="Genomic_DNA"/>
</dbReference>
<protein>
    <submittedName>
        <fullName evidence="2">GNAT family N-acetyltransferase</fullName>
        <ecNumber evidence="2">2.3.-.-</ecNumber>
    </submittedName>
</protein>
<name>A0AAU8BNZ0_9VIBR</name>
<gene>
    <name evidence="2" type="ORF">PG915_20540</name>
</gene>
<dbReference type="KEGG" id="vck:PG915_20540"/>
<proteinExistence type="predicted"/>
<evidence type="ECO:0000259" key="1">
    <source>
        <dbReference type="PROSITE" id="PS51186"/>
    </source>
</evidence>
<keyword evidence="2" id="KW-0808">Transferase</keyword>
<dbReference type="SUPFAM" id="SSF55729">
    <property type="entry name" value="Acyl-CoA N-acyltransferases (Nat)"/>
    <property type="match status" value="1"/>
</dbReference>
<sequence length="174" mass="19835">MKIHYIEDSSVSEELNQGLITILSSCFTKPSDSRFKTQRFYNEMPQHRWYITGDHDHHVIAHLAVHEKTITAAGKAIPIAGVAEVCVHPDYRKKGLAKALIEEAHQWMEQQPFHYSILFGRDEVYTSSGYKRVTNLSLLPNEPLAQPTPVSVMVKTLNQHSWPKRTVLLPGLTF</sequence>
<dbReference type="Pfam" id="PF13527">
    <property type="entry name" value="Acetyltransf_9"/>
    <property type="match status" value="1"/>
</dbReference>
<reference evidence="2" key="1">
    <citation type="submission" date="2023-01" db="EMBL/GenBank/DDBJ databases">
        <title>Vibrio sp. CB1-14 genome sequencing.</title>
        <authorList>
            <person name="Otstavnykh N."/>
            <person name="Isaeva M."/>
            <person name="Meleshko D."/>
        </authorList>
    </citation>
    <scope>NUCLEOTIDE SEQUENCE</scope>
    <source>
        <strain evidence="2">CB1-14</strain>
    </source>
</reference>
<dbReference type="CDD" id="cd04301">
    <property type="entry name" value="NAT_SF"/>
    <property type="match status" value="1"/>
</dbReference>
<keyword evidence="2" id="KW-0012">Acyltransferase</keyword>
<dbReference type="InterPro" id="IPR000182">
    <property type="entry name" value="GNAT_dom"/>
</dbReference>
<organism evidence="2">
    <name type="scientific">Vibrio chaetopteri</name>
    <dbReference type="NCBI Taxonomy" id="3016528"/>
    <lineage>
        <taxon>Bacteria</taxon>
        <taxon>Pseudomonadati</taxon>
        <taxon>Pseudomonadota</taxon>
        <taxon>Gammaproteobacteria</taxon>
        <taxon>Vibrionales</taxon>
        <taxon>Vibrionaceae</taxon>
        <taxon>Vibrio</taxon>
    </lineage>
</organism>
<dbReference type="AlphaFoldDB" id="A0AAU8BNZ0"/>
<evidence type="ECO:0000313" key="2">
    <source>
        <dbReference type="EMBL" id="XCD17685.1"/>
    </source>
</evidence>
<accession>A0AAU8BNZ0</accession>
<feature type="domain" description="N-acetyltransferase" evidence="1">
    <location>
        <begin position="6"/>
        <end position="158"/>
    </location>
</feature>
<dbReference type="RefSeq" id="WP_353498863.1">
    <property type="nucleotide sequence ID" value="NZ_CP115921.1"/>
</dbReference>
<dbReference type="Gene3D" id="3.40.630.30">
    <property type="match status" value="1"/>
</dbReference>
<dbReference type="GO" id="GO:0016747">
    <property type="term" value="F:acyltransferase activity, transferring groups other than amino-acyl groups"/>
    <property type="evidence" value="ECO:0007669"/>
    <property type="project" value="InterPro"/>
</dbReference>
<dbReference type="InterPro" id="IPR016181">
    <property type="entry name" value="Acyl_CoA_acyltransferase"/>
</dbReference>
<dbReference type="PROSITE" id="PS51257">
    <property type="entry name" value="PROKAR_LIPOPROTEIN"/>
    <property type="match status" value="1"/>
</dbReference>
<dbReference type="EC" id="2.3.-.-" evidence="2"/>
<dbReference type="PROSITE" id="PS51186">
    <property type="entry name" value="GNAT"/>
    <property type="match status" value="1"/>
</dbReference>